<keyword evidence="6" id="KW-0712">Selenocysteine</keyword>
<evidence type="ECO:0000256" key="2">
    <source>
        <dbReference type="ARBA" id="ARBA00012610"/>
    </source>
</evidence>
<keyword evidence="8" id="KW-1015">Disulfide bond</keyword>
<feature type="binding site" evidence="11">
    <location>
        <position position="306"/>
    </location>
    <ligand>
        <name>NAD(+)</name>
        <dbReference type="ChEBI" id="CHEBI:57540"/>
    </ligand>
</feature>
<dbReference type="InterPro" id="IPR016156">
    <property type="entry name" value="FAD/NAD-linked_Rdtase_dimer_sf"/>
</dbReference>
<dbReference type="InterPro" id="IPR006338">
    <property type="entry name" value="Thioredoxin/glutathione_Rdtase"/>
</dbReference>
<dbReference type="GO" id="GO:0045454">
    <property type="term" value="P:cell redox homeostasis"/>
    <property type="evidence" value="ECO:0007669"/>
    <property type="project" value="InterPro"/>
</dbReference>
<dbReference type="PIRSF" id="PIRSF000350">
    <property type="entry name" value="Mercury_reductase_MerA"/>
    <property type="match status" value="1"/>
</dbReference>
<keyword evidence="4 11" id="KW-0274">FAD</keyword>
<evidence type="ECO:0000259" key="15">
    <source>
        <dbReference type="Pfam" id="PF07992"/>
    </source>
</evidence>
<feature type="binding site" evidence="11">
    <location>
        <position position="347"/>
    </location>
    <ligand>
        <name>FAD</name>
        <dbReference type="ChEBI" id="CHEBI:57692"/>
    </ligand>
</feature>
<feature type="domain" description="FAD/NAD(P)-binding" evidence="15">
    <location>
        <begin position="18"/>
        <end position="363"/>
    </location>
</feature>
<dbReference type="GO" id="GO:0005739">
    <property type="term" value="C:mitochondrion"/>
    <property type="evidence" value="ECO:0007669"/>
    <property type="project" value="TreeGrafter"/>
</dbReference>
<comment type="cofactor">
    <cofactor evidence="11">
        <name>FAD</name>
        <dbReference type="ChEBI" id="CHEBI:57692"/>
    </cofactor>
    <text evidence="11">Binds 1 FAD per subunit.</text>
</comment>
<reference evidence="16 17" key="1">
    <citation type="submission" date="2024-03" db="EMBL/GenBank/DDBJ databases">
        <title>Complete genome sequence of the green alga Chloropicon roscoffensis RCC1871.</title>
        <authorList>
            <person name="Lemieux C."/>
            <person name="Pombert J.-F."/>
            <person name="Otis C."/>
            <person name="Turmel M."/>
        </authorList>
    </citation>
    <scope>NUCLEOTIDE SEQUENCE [LARGE SCALE GENOMIC DNA]</scope>
    <source>
        <strain evidence="16 17">RCC1871</strain>
    </source>
</reference>
<dbReference type="GO" id="GO:0004791">
    <property type="term" value="F:thioredoxin-disulfide reductase (NADPH) activity"/>
    <property type="evidence" value="ECO:0007669"/>
    <property type="project" value="UniProtKB-EC"/>
</dbReference>
<feature type="domain" description="Pyridine nucleotide-disulphide oxidoreductase dimerisation" evidence="14">
    <location>
        <begin position="384"/>
        <end position="505"/>
    </location>
</feature>
<protein>
    <recommendedName>
        <fullName evidence="2">thioredoxin-disulfide reductase (NADPH)</fullName>
        <ecNumber evidence="2">1.8.1.9</ecNumber>
    </recommendedName>
</protein>
<evidence type="ECO:0000256" key="4">
    <source>
        <dbReference type="ARBA" id="ARBA00022827"/>
    </source>
</evidence>
<dbReference type="Proteomes" id="UP001472866">
    <property type="component" value="Chromosome 09"/>
</dbReference>
<proteinExistence type="inferred from homology"/>
<dbReference type="EMBL" id="CP151509">
    <property type="protein sequence ID" value="WZN64285.1"/>
    <property type="molecule type" value="Genomic_DNA"/>
</dbReference>
<keyword evidence="7 13" id="KW-0560">Oxidoreductase</keyword>
<dbReference type="InterPro" id="IPR046952">
    <property type="entry name" value="GSHR/TRXR-like"/>
</dbReference>
<dbReference type="PRINTS" id="PR00368">
    <property type="entry name" value="FADPNR"/>
</dbReference>
<evidence type="ECO:0000256" key="3">
    <source>
        <dbReference type="ARBA" id="ARBA00022630"/>
    </source>
</evidence>
<evidence type="ECO:0000256" key="12">
    <source>
        <dbReference type="PIRSR" id="PIRSR000350-4"/>
    </source>
</evidence>
<dbReference type="PROSITE" id="PS00076">
    <property type="entry name" value="PYRIDINE_REDOX_1"/>
    <property type="match status" value="1"/>
</dbReference>
<evidence type="ECO:0000256" key="9">
    <source>
        <dbReference type="ARBA" id="ARBA00023284"/>
    </source>
</evidence>
<evidence type="ECO:0000313" key="16">
    <source>
        <dbReference type="EMBL" id="WZN64285.1"/>
    </source>
</evidence>
<dbReference type="Pfam" id="PF07992">
    <property type="entry name" value="Pyr_redox_2"/>
    <property type="match status" value="1"/>
</dbReference>
<evidence type="ECO:0000313" key="17">
    <source>
        <dbReference type="Proteomes" id="UP001472866"/>
    </source>
</evidence>
<sequence length="522" mass="57609">MPSNNSENAGSSGSGYDFDVIVVGGGSGGLACAKRCAKHGKKVTLLDYVKPSPYGTKWGLGGTCVNVGCIPKKLMHYGAILGESAGDARSLGWTKFGKEEGKDHPTHDWETLVMSVQNYVRSINFGYRTELREQSVEYKNEFGVFVDDHTIECTNKRGEKSTITGEHIVFAPGGRPRYLGVPGDEELCITSDDIFSLQKSPGKTLVVGASYIALECAGFLTAFGYDTYVMARSIFLRGFDQEVAEHIGSYMERHGTKMIRRCVPVKFEKVEDESDPNHGMIACTYKNLDFEFETTEYFDTVLLAVGRTACTDVNLEAAGVELNPKTGKVLVDEYDKTSAGNIYAIGDAVDTRQELTPVAIKSGERLADRLFGGRPDYKMDYLEVPTTVFTPLEYGCVGMSEELAKETYGEDKLEVYHSFLRPLEWKTNQEFYDLKKGIEHREDNTCFFKLITLKEENERVVGLHYVGPNAGEVVQGFAVAVKLGATKADFDDTVGIHPTVAEEFTMLKVTKSSGKDPTKRGC</sequence>
<dbReference type="GO" id="GO:0005829">
    <property type="term" value="C:cytosol"/>
    <property type="evidence" value="ECO:0007669"/>
    <property type="project" value="TreeGrafter"/>
</dbReference>
<dbReference type="InterPro" id="IPR036188">
    <property type="entry name" value="FAD/NAD-bd_sf"/>
</dbReference>
<comment type="similarity">
    <text evidence="1 13">Belongs to the class-I pyridine nucleotide-disulfide oxidoreductase family.</text>
</comment>
<evidence type="ECO:0000256" key="11">
    <source>
        <dbReference type="PIRSR" id="PIRSR000350-3"/>
    </source>
</evidence>
<dbReference type="FunFam" id="3.30.390.30:FF:000004">
    <property type="entry name" value="Thioredoxin reductase 1, cytoplasmic"/>
    <property type="match status" value="1"/>
</dbReference>
<feature type="binding site" evidence="11">
    <location>
        <begin position="208"/>
        <end position="215"/>
    </location>
    <ligand>
        <name>NAD(+)</name>
        <dbReference type="ChEBI" id="CHEBI:57540"/>
    </ligand>
</feature>
<dbReference type="GO" id="GO:0004362">
    <property type="term" value="F:glutathione-disulfide reductase (NADPH) activity"/>
    <property type="evidence" value="ECO:0007669"/>
    <property type="project" value="TreeGrafter"/>
</dbReference>
<accession>A0AAX4PD51</accession>
<evidence type="ECO:0000256" key="5">
    <source>
        <dbReference type="ARBA" id="ARBA00022857"/>
    </source>
</evidence>
<keyword evidence="9 13" id="KW-0676">Redox-active center</keyword>
<dbReference type="GO" id="GO:0006749">
    <property type="term" value="P:glutathione metabolic process"/>
    <property type="evidence" value="ECO:0007669"/>
    <property type="project" value="TreeGrafter"/>
</dbReference>
<dbReference type="FunFam" id="3.50.50.60:FF:000190">
    <property type="entry name" value="Thioredoxin reductase"/>
    <property type="match status" value="1"/>
</dbReference>
<keyword evidence="11" id="KW-0547">Nucleotide-binding</keyword>
<dbReference type="Gene3D" id="3.30.390.30">
    <property type="match status" value="1"/>
</dbReference>
<keyword evidence="3 13" id="KW-0285">Flavoprotein</keyword>
<evidence type="ECO:0000256" key="7">
    <source>
        <dbReference type="ARBA" id="ARBA00023002"/>
    </source>
</evidence>
<feature type="active site" description="Proton acceptor" evidence="10">
    <location>
        <position position="497"/>
    </location>
</feature>
<dbReference type="GO" id="GO:0034599">
    <property type="term" value="P:cellular response to oxidative stress"/>
    <property type="evidence" value="ECO:0007669"/>
    <property type="project" value="TreeGrafter"/>
</dbReference>
<name>A0AAX4PD51_9CHLO</name>
<evidence type="ECO:0000259" key="14">
    <source>
        <dbReference type="Pfam" id="PF02852"/>
    </source>
</evidence>
<feature type="disulfide bond" description="Redox-active" evidence="12">
    <location>
        <begin position="64"/>
        <end position="69"/>
    </location>
</feature>
<dbReference type="InterPro" id="IPR004099">
    <property type="entry name" value="Pyr_nucl-diS_OxRdtase_dimer"/>
</dbReference>
<dbReference type="InterPro" id="IPR001100">
    <property type="entry name" value="Pyr_nuc-diS_OxRdtase"/>
</dbReference>
<dbReference type="SUPFAM" id="SSF55424">
    <property type="entry name" value="FAD/NAD-linked reductases, dimerisation (C-terminal) domain"/>
    <property type="match status" value="1"/>
</dbReference>
<dbReference type="Pfam" id="PF02852">
    <property type="entry name" value="Pyr_redox_dim"/>
    <property type="match status" value="1"/>
</dbReference>
<dbReference type="AlphaFoldDB" id="A0AAX4PD51"/>
<evidence type="ECO:0000256" key="10">
    <source>
        <dbReference type="PIRSR" id="PIRSR000350-2"/>
    </source>
</evidence>
<dbReference type="EC" id="1.8.1.9" evidence="2"/>
<dbReference type="InterPro" id="IPR012999">
    <property type="entry name" value="Pyr_OxRdtase_I_AS"/>
</dbReference>
<keyword evidence="11" id="KW-0520">NAD</keyword>
<evidence type="ECO:0000256" key="8">
    <source>
        <dbReference type="ARBA" id="ARBA00023157"/>
    </source>
</evidence>
<dbReference type="SUPFAM" id="SSF51905">
    <property type="entry name" value="FAD/NAD(P)-binding domain"/>
    <property type="match status" value="1"/>
</dbReference>
<dbReference type="PRINTS" id="PR00411">
    <property type="entry name" value="PNDRDTASEI"/>
</dbReference>
<dbReference type="GO" id="GO:0050660">
    <property type="term" value="F:flavin adenine dinucleotide binding"/>
    <property type="evidence" value="ECO:0007669"/>
    <property type="project" value="InterPro"/>
</dbReference>
<evidence type="ECO:0000256" key="1">
    <source>
        <dbReference type="ARBA" id="ARBA00007532"/>
    </source>
</evidence>
<dbReference type="InterPro" id="IPR023753">
    <property type="entry name" value="FAD/NAD-binding_dom"/>
</dbReference>
<gene>
    <name evidence="16" type="ORF">HKI87_09g58400</name>
</gene>
<feature type="binding site" evidence="11">
    <location>
        <position position="73"/>
    </location>
    <ligand>
        <name>FAD</name>
        <dbReference type="ChEBI" id="CHEBI:57692"/>
    </ligand>
</feature>
<organism evidence="16 17">
    <name type="scientific">Chloropicon roscoffensis</name>
    <dbReference type="NCBI Taxonomy" id="1461544"/>
    <lineage>
        <taxon>Eukaryota</taxon>
        <taxon>Viridiplantae</taxon>
        <taxon>Chlorophyta</taxon>
        <taxon>Chloropicophyceae</taxon>
        <taxon>Chloropicales</taxon>
        <taxon>Chloropicaceae</taxon>
        <taxon>Chloropicon</taxon>
    </lineage>
</organism>
<dbReference type="PANTHER" id="PTHR42737:SF8">
    <property type="entry name" value="THIOREDOXIN-DISULFIDE REDUCTASE"/>
    <property type="match status" value="1"/>
</dbReference>
<feature type="binding site" evidence="11">
    <location>
        <position position="143"/>
    </location>
    <ligand>
        <name>FAD</name>
        <dbReference type="ChEBI" id="CHEBI:57692"/>
    </ligand>
</feature>
<keyword evidence="5" id="KW-0521">NADP</keyword>
<dbReference type="NCBIfam" id="TIGR01438">
    <property type="entry name" value="TGR"/>
    <property type="match status" value="1"/>
</dbReference>
<evidence type="ECO:0000256" key="13">
    <source>
        <dbReference type="RuleBase" id="RU003691"/>
    </source>
</evidence>
<evidence type="ECO:0000256" key="6">
    <source>
        <dbReference type="ARBA" id="ARBA00022933"/>
    </source>
</evidence>
<dbReference type="PANTHER" id="PTHR42737">
    <property type="entry name" value="GLUTATHIONE REDUCTASE"/>
    <property type="match status" value="1"/>
</dbReference>
<dbReference type="Gene3D" id="3.50.50.60">
    <property type="entry name" value="FAD/NAD(P)-binding domain"/>
    <property type="match status" value="2"/>
</dbReference>
<keyword evidence="17" id="KW-1185">Reference proteome</keyword>